<comment type="similarity">
    <text evidence="3">Belongs to the CENP-K/MCM22 family.</text>
</comment>
<evidence type="ECO:0000256" key="8">
    <source>
        <dbReference type="SAM" id="MobiDB-lite"/>
    </source>
</evidence>
<comment type="caution">
    <text evidence="9">The sequence shown here is derived from an EMBL/GenBank/DDBJ whole genome shotgun (WGS) entry which is preliminary data.</text>
</comment>
<gene>
    <name evidence="9" type="ORF">N0V93_003786</name>
</gene>
<keyword evidence="10" id="KW-1185">Reference proteome</keyword>
<dbReference type="Proteomes" id="UP001140453">
    <property type="component" value="Unassembled WGS sequence"/>
</dbReference>
<evidence type="ECO:0000256" key="3">
    <source>
        <dbReference type="ARBA" id="ARBA00005795"/>
    </source>
</evidence>
<evidence type="ECO:0000256" key="7">
    <source>
        <dbReference type="ARBA" id="ARBA00023328"/>
    </source>
</evidence>
<dbReference type="GO" id="GO:0000070">
    <property type="term" value="P:mitotic sister chromatid segregation"/>
    <property type="evidence" value="ECO:0007669"/>
    <property type="project" value="TreeGrafter"/>
</dbReference>
<keyword evidence="7" id="KW-0137">Centromere</keyword>
<evidence type="ECO:0000256" key="4">
    <source>
        <dbReference type="ARBA" id="ARBA00022454"/>
    </source>
</evidence>
<dbReference type="GO" id="GO:0000775">
    <property type="term" value="C:chromosome, centromeric region"/>
    <property type="evidence" value="ECO:0007669"/>
    <property type="project" value="UniProtKB-SubCell"/>
</dbReference>
<dbReference type="AlphaFoldDB" id="A0A9W8Z136"/>
<evidence type="ECO:0000256" key="6">
    <source>
        <dbReference type="ARBA" id="ARBA00023242"/>
    </source>
</evidence>
<evidence type="ECO:0000256" key="5">
    <source>
        <dbReference type="ARBA" id="ARBA00023054"/>
    </source>
</evidence>
<comment type="subcellular location">
    <subcellularLocation>
        <location evidence="2">Chromosome</location>
        <location evidence="2">Centromere</location>
    </subcellularLocation>
    <subcellularLocation>
        <location evidence="1">Nucleus</location>
    </subcellularLocation>
</comment>
<keyword evidence="4" id="KW-0158">Chromosome</keyword>
<dbReference type="EMBL" id="JAPEVB010000002">
    <property type="protein sequence ID" value="KAJ4394567.1"/>
    <property type="molecule type" value="Genomic_DNA"/>
</dbReference>
<dbReference type="PANTHER" id="PTHR14401:SF6">
    <property type="entry name" value="CENTROMERE PROTEIN K"/>
    <property type="match status" value="1"/>
</dbReference>
<sequence length="333" mass="36806">MEEHGRVVTSEDLHTAYLDRSRKELQRKVDQLKHALTQENEKLADFAKGEHAQTAVVGTKQQLDAVSEAYREVATSAPLLPFPDSVVPALIALRTTNTTINESRKFLASQKISLQDAQDRLNAEKASLADQKALTKALENRIQSLRSGIETRTAMSPGQVARERISELRQQIKETDKDTSSLQITLKRFIEETLSAMLAAEQIGGPVAGEMMDVDSDTLEAGFSATGKRKKSKADASPDKRQRRIDDMFSGGRDQSEPAGSDKQSAARDEMQELVAELAHKLMAAGGSSTDAYINIPEESASVRFLTRVKVAEFHPRDSRRLRLVDFGREIGE</sequence>
<evidence type="ECO:0000313" key="9">
    <source>
        <dbReference type="EMBL" id="KAJ4394567.1"/>
    </source>
</evidence>
<organism evidence="9 10">
    <name type="scientific">Gnomoniopsis smithogilvyi</name>
    <dbReference type="NCBI Taxonomy" id="1191159"/>
    <lineage>
        <taxon>Eukaryota</taxon>
        <taxon>Fungi</taxon>
        <taxon>Dikarya</taxon>
        <taxon>Ascomycota</taxon>
        <taxon>Pezizomycotina</taxon>
        <taxon>Sordariomycetes</taxon>
        <taxon>Sordariomycetidae</taxon>
        <taxon>Diaporthales</taxon>
        <taxon>Gnomoniaceae</taxon>
        <taxon>Gnomoniopsis</taxon>
    </lineage>
</organism>
<dbReference type="OrthoDB" id="9445768at2759"/>
<reference evidence="9" key="1">
    <citation type="submission" date="2022-10" db="EMBL/GenBank/DDBJ databases">
        <title>Tapping the CABI collections for fungal endophytes: first genome assemblies for Collariella, Neodidymelliopsis, Ascochyta clinopodiicola, Didymella pomorum, Didymosphaeria variabile, Neocosmospora piperis and Neocucurbitaria cava.</title>
        <authorList>
            <person name="Hill R."/>
        </authorList>
    </citation>
    <scope>NUCLEOTIDE SEQUENCE</scope>
    <source>
        <strain evidence="9">IMI 355082</strain>
    </source>
</reference>
<proteinExistence type="inferred from homology"/>
<evidence type="ECO:0000256" key="2">
    <source>
        <dbReference type="ARBA" id="ARBA00004584"/>
    </source>
</evidence>
<keyword evidence="6" id="KW-0539">Nucleus</keyword>
<dbReference type="PANTHER" id="PTHR14401">
    <property type="entry name" value="CENTROMERE PROTEIN K"/>
    <property type="match status" value="1"/>
</dbReference>
<keyword evidence="5" id="KW-0175">Coiled coil</keyword>
<dbReference type="GO" id="GO:0005634">
    <property type="term" value="C:nucleus"/>
    <property type="evidence" value="ECO:0007669"/>
    <property type="project" value="UniProtKB-SubCell"/>
</dbReference>
<feature type="region of interest" description="Disordered" evidence="8">
    <location>
        <begin position="222"/>
        <end position="269"/>
    </location>
</feature>
<name>A0A9W8Z136_9PEZI</name>
<dbReference type="InterPro" id="IPR020993">
    <property type="entry name" value="Centromere_CenpK"/>
</dbReference>
<feature type="compositionally biased region" description="Basic and acidic residues" evidence="8">
    <location>
        <begin position="233"/>
        <end position="247"/>
    </location>
</feature>
<evidence type="ECO:0000313" key="10">
    <source>
        <dbReference type="Proteomes" id="UP001140453"/>
    </source>
</evidence>
<protein>
    <submittedName>
        <fullName evidence="9">Uncharacterized protein</fullName>
    </submittedName>
</protein>
<dbReference type="GO" id="GO:0051382">
    <property type="term" value="P:kinetochore assembly"/>
    <property type="evidence" value="ECO:0007669"/>
    <property type="project" value="InterPro"/>
</dbReference>
<evidence type="ECO:0000256" key="1">
    <source>
        <dbReference type="ARBA" id="ARBA00004123"/>
    </source>
</evidence>
<accession>A0A9W8Z136</accession>